<dbReference type="InterPro" id="IPR016050">
    <property type="entry name" value="Proteasome_bsu_CS"/>
</dbReference>
<evidence type="ECO:0000313" key="6">
    <source>
        <dbReference type="EMBL" id="CCK70619.1"/>
    </source>
</evidence>
<dbReference type="InterPro" id="IPR035206">
    <property type="entry name" value="Proteasome_beta2"/>
</dbReference>
<evidence type="ECO:0000256" key="4">
    <source>
        <dbReference type="ARBA" id="ARBA00026071"/>
    </source>
</evidence>
<evidence type="ECO:0000256" key="5">
    <source>
        <dbReference type="RuleBase" id="RU004203"/>
    </source>
</evidence>
<dbReference type="GO" id="GO:0043161">
    <property type="term" value="P:proteasome-mediated ubiquitin-dependent protein catabolic process"/>
    <property type="evidence" value="ECO:0007669"/>
    <property type="project" value="UniProtKB-ARBA"/>
</dbReference>
<dbReference type="GO" id="GO:0005737">
    <property type="term" value="C:cytoplasm"/>
    <property type="evidence" value="ECO:0007669"/>
    <property type="project" value="UniProtKB-SubCell"/>
</dbReference>
<keyword evidence="1 5" id="KW-0963">Cytoplasm</keyword>
<dbReference type="PANTHER" id="PTHR32194:SF2">
    <property type="entry name" value="PROTEASOME SUBUNIT BETA TYPE-1"/>
    <property type="match status" value="1"/>
</dbReference>
<sequence length="200" mass="22009">MDIQLGIRVRDGVLLATSNAVTRGISVLKDDDDKTRRLAKGVVMSYSGEAGDTVQFAEYVQANVQLYAMREGADLSPSAIAHFVRLELAKSLRSRKPYQVNVLLGGASAQGSGTTASTPHLYQIDYLGTLVELPYAAHGYAAFYTFSLLDRHYREGMTREEGWELLQLCVDELKRRIPMDFKGITVKTVSADGVVSAQMQ</sequence>
<reference evidence="6 7" key="1">
    <citation type="journal article" date="2011" name="Proc. Natl. Acad. Sci. U.S.A.">
        <title>Evolutionary erosion of yeast sex chromosomes by mating-type switching accidents.</title>
        <authorList>
            <person name="Gordon J.L."/>
            <person name="Armisen D."/>
            <person name="Proux-Wera E."/>
            <person name="Oheigeartaigh S.S."/>
            <person name="Byrne K.P."/>
            <person name="Wolfe K.H."/>
        </authorList>
    </citation>
    <scope>NUCLEOTIDE SEQUENCE [LARGE SCALE GENOMIC DNA]</scope>
    <source>
        <strain evidence="7">ATCC MYA-139 / BCRC 22969 / CBS 8797 / CCRC 22969 / KCTC 17520 / NBRC 10181 / NCYC 3082</strain>
    </source>
</reference>
<comment type="subunit">
    <text evidence="4">The 26S proteasome consists of a 20S proteasome core and two 19S regulatory subunits. The 20S proteasome core is composed of 28 subunits that are arranged in four stacked rings, resulting in a barrel-shaped structure. The two end rings are each formed by seven alpha subunits, and the two central rings are each formed by seven beta subunits. The catalytic chamber with the active sites is on the inside of the barrel.</text>
</comment>
<dbReference type="GO" id="GO:0005634">
    <property type="term" value="C:nucleus"/>
    <property type="evidence" value="ECO:0007669"/>
    <property type="project" value="UniProtKB-SubCell"/>
</dbReference>
<dbReference type="SUPFAM" id="SSF56235">
    <property type="entry name" value="N-terminal nucleophile aminohydrolases (Ntn hydrolases)"/>
    <property type="match status" value="1"/>
</dbReference>
<comment type="subunit">
    <text evidence="5">Component of the proteasome complex.</text>
</comment>
<dbReference type="RefSeq" id="XP_022464865.1">
    <property type="nucleotide sequence ID" value="XM_022608361.1"/>
</dbReference>
<dbReference type="PROSITE" id="PS51476">
    <property type="entry name" value="PROTEASOME_BETA_2"/>
    <property type="match status" value="1"/>
</dbReference>
<dbReference type="OrthoDB" id="268428at2759"/>
<gene>
    <name evidence="6" type="primary">KNAG0E03620</name>
    <name evidence="6" type="ordered locus">KNAG_0E03620</name>
</gene>
<reference evidence="7" key="2">
    <citation type="submission" date="2012-08" db="EMBL/GenBank/DDBJ databases">
        <title>Genome sequence of Kazachstania naganishii.</title>
        <authorList>
            <person name="Gordon J.L."/>
            <person name="Armisen D."/>
            <person name="Proux-Wera E."/>
            <person name="OhEigeartaigh S.S."/>
            <person name="Byrne K.P."/>
            <person name="Wolfe K.H."/>
        </authorList>
    </citation>
    <scope>NUCLEOTIDE SEQUENCE [LARGE SCALE GENOMIC DNA]</scope>
    <source>
        <strain evidence="7">ATCC MYA-139 / BCRC 22969 / CBS 8797 / CCRC 22969 / KCTC 17520 / NBRC 10181 / NCYC 3082</strain>
    </source>
</reference>
<dbReference type="HOGENOM" id="CLU_035750_12_0_1"/>
<keyword evidence="3 5" id="KW-0539">Nucleus</keyword>
<accession>J7S6W2</accession>
<comment type="subcellular location">
    <subcellularLocation>
        <location evidence="5">Cytoplasm</location>
    </subcellularLocation>
    <subcellularLocation>
        <location evidence="5">Nucleus</location>
    </subcellularLocation>
</comment>
<comment type="function">
    <text evidence="5">Component of the proteasome, a multicatalytic proteinase complex which is characterized by its ability to cleave peptides with Arg, Phe, Tyr, Leu, and Glu adjacent to the leaving group at neutral or slightly basic pH. The proteasome has an ATP-dependent proteolytic activity.</text>
</comment>
<dbReference type="KEGG" id="kng:KNAG_0E03620"/>
<dbReference type="FunFam" id="3.60.20.10:FF:000008">
    <property type="entry name" value="Proteasome subunit beta type-4"/>
    <property type="match status" value="1"/>
</dbReference>
<dbReference type="Pfam" id="PF00227">
    <property type="entry name" value="Proteasome"/>
    <property type="match status" value="1"/>
</dbReference>
<evidence type="ECO:0000256" key="3">
    <source>
        <dbReference type="ARBA" id="ARBA00023242"/>
    </source>
</evidence>
<evidence type="ECO:0000256" key="2">
    <source>
        <dbReference type="ARBA" id="ARBA00022942"/>
    </source>
</evidence>
<dbReference type="AlphaFoldDB" id="J7S6W2"/>
<dbReference type="InterPro" id="IPR001353">
    <property type="entry name" value="Proteasome_sua/b"/>
</dbReference>
<keyword evidence="7" id="KW-1185">Reference proteome</keyword>
<dbReference type="GO" id="GO:0019774">
    <property type="term" value="C:proteasome core complex, beta-subunit complex"/>
    <property type="evidence" value="ECO:0007669"/>
    <property type="project" value="EnsemblFungi"/>
</dbReference>
<dbReference type="PROSITE" id="PS00854">
    <property type="entry name" value="PROTEASOME_BETA_1"/>
    <property type="match status" value="1"/>
</dbReference>
<dbReference type="EMBL" id="HE978318">
    <property type="protein sequence ID" value="CCK70619.1"/>
    <property type="molecule type" value="Genomic_DNA"/>
</dbReference>
<evidence type="ECO:0000313" key="7">
    <source>
        <dbReference type="Proteomes" id="UP000006310"/>
    </source>
</evidence>
<dbReference type="InterPro" id="IPR023333">
    <property type="entry name" value="Proteasome_suB-type"/>
</dbReference>
<proteinExistence type="inferred from homology"/>
<keyword evidence="2 5" id="KW-0647">Proteasome</keyword>
<evidence type="ECO:0000256" key="1">
    <source>
        <dbReference type="ARBA" id="ARBA00022490"/>
    </source>
</evidence>
<dbReference type="GO" id="GO:0010499">
    <property type="term" value="P:proteasomal ubiquitin-independent protein catabolic process"/>
    <property type="evidence" value="ECO:0007669"/>
    <property type="project" value="UniProtKB-ARBA"/>
</dbReference>
<protein>
    <recommendedName>
        <fullName evidence="5">Proteasome subunit beta</fullName>
    </recommendedName>
</protein>
<dbReference type="InterPro" id="IPR029055">
    <property type="entry name" value="Ntn_hydrolases_N"/>
</dbReference>
<dbReference type="CDD" id="cd03758">
    <property type="entry name" value="proteasome_beta_type_2"/>
    <property type="match status" value="1"/>
</dbReference>
<organism evidence="6 7">
    <name type="scientific">Huiozyma naganishii (strain ATCC MYA-139 / BCRC 22969 / CBS 8797 / KCTC 17520 / NBRC 10181 / NCYC 3082 / Yp74L-3)</name>
    <name type="common">Yeast</name>
    <name type="synonym">Kazachstania naganishii</name>
    <dbReference type="NCBI Taxonomy" id="1071383"/>
    <lineage>
        <taxon>Eukaryota</taxon>
        <taxon>Fungi</taxon>
        <taxon>Dikarya</taxon>
        <taxon>Ascomycota</taxon>
        <taxon>Saccharomycotina</taxon>
        <taxon>Saccharomycetes</taxon>
        <taxon>Saccharomycetales</taxon>
        <taxon>Saccharomycetaceae</taxon>
        <taxon>Huiozyma</taxon>
    </lineage>
</organism>
<dbReference type="eggNOG" id="KOG0177">
    <property type="taxonomic scope" value="Eukaryota"/>
</dbReference>
<dbReference type="STRING" id="1071383.J7S6W2"/>
<dbReference type="Gene3D" id="3.60.20.10">
    <property type="entry name" value="Glutamine Phosphoribosylpyrophosphate, subunit 1, domain 1"/>
    <property type="match status" value="1"/>
</dbReference>
<name>J7S6W2_HUIN7</name>
<dbReference type="OMA" id="MKRDHDK"/>
<dbReference type="PANTHER" id="PTHR32194">
    <property type="entry name" value="METALLOPROTEASE TLDD"/>
    <property type="match status" value="1"/>
</dbReference>
<dbReference type="Proteomes" id="UP000006310">
    <property type="component" value="Chromosome 5"/>
</dbReference>
<comment type="similarity">
    <text evidence="5">Belongs to the peptidase T1B family.</text>
</comment>
<dbReference type="GeneID" id="34526319"/>